<keyword evidence="3" id="KW-1185">Reference proteome</keyword>
<sequence length="86" mass="9355">MFLFEKSQKDHSNKREKANKSKNKIKKRVSIFVKKFTAASLLFVDAVKKPTQGPVVGSGRFHLGSLSTVGLTDGGPLLRGAILLGE</sequence>
<dbReference type="Proteomes" id="UP001054945">
    <property type="component" value="Unassembled WGS sequence"/>
</dbReference>
<feature type="compositionally biased region" description="Basic and acidic residues" evidence="1">
    <location>
        <begin position="1"/>
        <end position="19"/>
    </location>
</feature>
<dbReference type="AlphaFoldDB" id="A0AAV4NVI7"/>
<feature type="region of interest" description="Disordered" evidence="1">
    <location>
        <begin position="1"/>
        <end position="22"/>
    </location>
</feature>
<proteinExistence type="predicted"/>
<organism evidence="2 3">
    <name type="scientific">Caerostris extrusa</name>
    <name type="common">Bark spider</name>
    <name type="synonym">Caerostris bankana</name>
    <dbReference type="NCBI Taxonomy" id="172846"/>
    <lineage>
        <taxon>Eukaryota</taxon>
        <taxon>Metazoa</taxon>
        <taxon>Ecdysozoa</taxon>
        <taxon>Arthropoda</taxon>
        <taxon>Chelicerata</taxon>
        <taxon>Arachnida</taxon>
        <taxon>Araneae</taxon>
        <taxon>Araneomorphae</taxon>
        <taxon>Entelegynae</taxon>
        <taxon>Araneoidea</taxon>
        <taxon>Araneidae</taxon>
        <taxon>Caerostris</taxon>
    </lineage>
</organism>
<accession>A0AAV4NVI7</accession>
<protein>
    <submittedName>
        <fullName evidence="2">Uncharacterized protein</fullName>
    </submittedName>
</protein>
<evidence type="ECO:0000313" key="2">
    <source>
        <dbReference type="EMBL" id="GIX87644.1"/>
    </source>
</evidence>
<dbReference type="EMBL" id="BPLR01003701">
    <property type="protein sequence ID" value="GIX87644.1"/>
    <property type="molecule type" value="Genomic_DNA"/>
</dbReference>
<evidence type="ECO:0000256" key="1">
    <source>
        <dbReference type="SAM" id="MobiDB-lite"/>
    </source>
</evidence>
<reference evidence="2 3" key="1">
    <citation type="submission" date="2021-06" db="EMBL/GenBank/DDBJ databases">
        <title>Caerostris extrusa draft genome.</title>
        <authorList>
            <person name="Kono N."/>
            <person name="Arakawa K."/>
        </authorList>
    </citation>
    <scope>NUCLEOTIDE SEQUENCE [LARGE SCALE GENOMIC DNA]</scope>
</reference>
<gene>
    <name evidence="2" type="ORF">CEXT_355331</name>
</gene>
<comment type="caution">
    <text evidence="2">The sequence shown here is derived from an EMBL/GenBank/DDBJ whole genome shotgun (WGS) entry which is preliminary data.</text>
</comment>
<name>A0AAV4NVI7_CAEEX</name>
<evidence type="ECO:0000313" key="3">
    <source>
        <dbReference type="Proteomes" id="UP001054945"/>
    </source>
</evidence>